<reference evidence="2" key="2">
    <citation type="submission" date="2014-06" db="EMBL/GenBank/DDBJ databases">
        <title>The complete genome of Blastobotrys (Arxula) adeninivorans LS3 - a yeast of biotechnological interest.</title>
        <authorList>
            <person name="Kunze G."/>
            <person name="Gaillardin C."/>
            <person name="Czernicka M."/>
            <person name="Durrens P."/>
            <person name="Martin T."/>
            <person name="Boer E."/>
            <person name="Gabaldon T."/>
            <person name="Cruz J."/>
            <person name="Talla E."/>
            <person name="Marck C."/>
            <person name="Goffeau A."/>
            <person name="Barbe V."/>
            <person name="Baret P."/>
            <person name="Baronian K."/>
            <person name="Beier S."/>
            <person name="Bleykasten C."/>
            <person name="Bode R."/>
            <person name="Casaregola S."/>
            <person name="Despons L."/>
            <person name="Fairhead C."/>
            <person name="Giersberg M."/>
            <person name="Gierski P."/>
            <person name="Hahnel U."/>
            <person name="Hartmann A."/>
            <person name="Jankowska D."/>
            <person name="Jubin C."/>
            <person name="Jung P."/>
            <person name="Lafontaine I."/>
            <person name="Leh-Louis V."/>
            <person name="Lemaire M."/>
            <person name="Marcet-Houben M."/>
            <person name="Mascher M."/>
            <person name="Morel G."/>
            <person name="Richard G.-F."/>
            <person name="Riechen J."/>
            <person name="Sacerdot C."/>
            <person name="Sarkar A."/>
            <person name="Savel G."/>
            <person name="Schacherer J."/>
            <person name="Sherman D."/>
            <person name="Straub M.-L."/>
            <person name="Stein N."/>
            <person name="Thierry A."/>
            <person name="Trautwein-Schult A."/>
            <person name="Westhof E."/>
            <person name="Worch S."/>
            <person name="Dujon B."/>
            <person name="Souciet J.-L."/>
            <person name="Wincker P."/>
            <person name="Scholz U."/>
            <person name="Neuveglise N."/>
        </authorList>
    </citation>
    <scope>NUCLEOTIDE SEQUENCE</scope>
    <source>
        <strain evidence="2">LS3</strain>
    </source>
</reference>
<organism evidence="2">
    <name type="scientific">Blastobotrys adeninivorans</name>
    <name type="common">Yeast</name>
    <name type="synonym">Arxula adeninivorans</name>
    <dbReference type="NCBI Taxonomy" id="409370"/>
    <lineage>
        <taxon>Eukaryota</taxon>
        <taxon>Fungi</taxon>
        <taxon>Dikarya</taxon>
        <taxon>Ascomycota</taxon>
        <taxon>Saccharomycotina</taxon>
        <taxon>Dipodascomycetes</taxon>
        <taxon>Dipodascales</taxon>
        <taxon>Trichomonascaceae</taxon>
        <taxon>Blastobotrys</taxon>
    </lineage>
</organism>
<dbReference type="PANTHER" id="PTHR28160">
    <property type="entry name" value="54S RIBOSOMAL PROTEIN L15, MITOCHONDRIAL"/>
    <property type="match status" value="1"/>
</dbReference>
<dbReference type="InterPro" id="IPR036389">
    <property type="entry name" value="RNase_III_sf"/>
</dbReference>
<dbReference type="EMBL" id="HG937691">
    <property type="protein sequence ID" value="CDP33341.1"/>
    <property type="molecule type" value="Genomic_DNA"/>
</dbReference>
<dbReference type="Gene3D" id="1.10.1520.10">
    <property type="entry name" value="Ribonuclease III domain"/>
    <property type="match status" value="1"/>
</dbReference>
<feature type="domain" description="RNase III" evidence="1">
    <location>
        <begin position="64"/>
        <end position="195"/>
    </location>
</feature>
<reference evidence="2" key="1">
    <citation type="submission" date="2014-02" db="EMBL/GenBank/DDBJ databases">
        <authorList>
            <person name="Genoscope - CEA"/>
        </authorList>
    </citation>
    <scope>NUCLEOTIDE SEQUENCE</scope>
    <source>
        <strain evidence="2">LS3</strain>
    </source>
</reference>
<dbReference type="GO" id="GO:0032543">
    <property type="term" value="P:mitochondrial translation"/>
    <property type="evidence" value="ECO:0007669"/>
    <property type="project" value="InterPro"/>
</dbReference>
<dbReference type="PhylomeDB" id="A0A060T2C5"/>
<accession>A0A060T2C5</accession>
<evidence type="ECO:0000313" key="2">
    <source>
        <dbReference type="EMBL" id="CDP33341.1"/>
    </source>
</evidence>
<dbReference type="Pfam" id="PF14622">
    <property type="entry name" value="Ribonucleas_3_3"/>
    <property type="match status" value="1"/>
</dbReference>
<name>A0A060T2C5_BLAAD</name>
<dbReference type="InterPro" id="IPR000999">
    <property type="entry name" value="RNase_III_dom"/>
</dbReference>
<dbReference type="InterPro" id="IPR040030">
    <property type="entry name" value="Ribosomal_mL57"/>
</dbReference>
<dbReference type="CDD" id="cd00593">
    <property type="entry name" value="RIBOc"/>
    <property type="match status" value="1"/>
</dbReference>
<gene>
    <name evidence="2" type="ORF">GNLVRS02_ARAD1A07260g</name>
</gene>
<dbReference type="GO" id="GO:0004525">
    <property type="term" value="F:ribonuclease III activity"/>
    <property type="evidence" value="ECO:0007669"/>
    <property type="project" value="InterPro"/>
</dbReference>
<protein>
    <submittedName>
        <fullName evidence="2">ARAD1A07260p</fullName>
    </submittedName>
</protein>
<dbReference type="PANTHER" id="PTHR28160:SF1">
    <property type="entry name" value="LARGE RIBOSOMAL SUBUNIT PROTEIN ML57"/>
    <property type="match status" value="1"/>
</dbReference>
<dbReference type="PROSITE" id="PS50142">
    <property type="entry name" value="RNASE_3_2"/>
    <property type="match status" value="1"/>
</dbReference>
<evidence type="ECO:0000259" key="1">
    <source>
        <dbReference type="PROSITE" id="PS50142"/>
    </source>
</evidence>
<dbReference type="GO" id="GO:0005762">
    <property type="term" value="C:mitochondrial large ribosomal subunit"/>
    <property type="evidence" value="ECO:0007669"/>
    <property type="project" value="InterPro"/>
</dbReference>
<dbReference type="GO" id="GO:0006396">
    <property type="term" value="P:RNA processing"/>
    <property type="evidence" value="ECO:0007669"/>
    <property type="project" value="InterPro"/>
</dbReference>
<sequence length="236" mass="26100">MIRPLASALRAGSRQKAHLVPRVPQRSIVVVRNGNKIARGLKKDESEYLTSTTGITYPGDQATLKPAREFLGEKYTLPDAVILQTLTHKSFAHGKKPFNERLANLGRIFLRMHAFIYASSQGGPVGKGHNFDIDNKMVDLLSSNPVLAQVCRQAQIDQSIFWKRAYQQSGAMSGADTVAAKTIDALVGAIYVEYGEKKAAEFVNERLLQGPYNVVPLSAPVYKSRQEQSQKSVERD</sequence>
<proteinExistence type="predicted"/>
<dbReference type="AlphaFoldDB" id="A0A060T2C5"/>
<dbReference type="SUPFAM" id="SSF69065">
    <property type="entry name" value="RNase III domain-like"/>
    <property type="match status" value="1"/>
</dbReference>
<dbReference type="GO" id="GO:0003735">
    <property type="term" value="F:structural constituent of ribosome"/>
    <property type="evidence" value="ECO:0007669"/>
    <property type="project" value="InterPro"/>
</dbReference>